<keyword evidence="2" id="KW-1185">Reference proteome</keyword>
<sequence>MGVFSSAPRTLPTQLQVLYLENQRYRSPSTTGSSMHKVFDLSMPFLRDLAIRELALPPDIPPMPQLRRLRIFSAARLPWKKSRSRIPLRPRQWKQRCLPSPRGASDSPEVHLPRLSWVSLLSAHPDNACLFRYIQYPPSSRVQFHCTRIHSASVPVPAFINSGSAHFH</sequence>
<organism evidence="1 2">
    <name type="scientific">Pleurotus eryngii</name>
    <name type="common">Boletus of the steppes</name>
    <dbReference type="NCBI Taxonomy" id="5323"/>
    <lineage>
        <taxon>Eukaryota</taxon>
        <taxon>Fungi</taxon>
        <taxon>Dikarya</taxon>
        <taxon>Basidiomycota</taxon>
        <taxon>Agaricomycotina</taxon>
        <taxon>Agaricomycetes</taxon>
        <taxon>Agaricomycetidae</taxon>
        <taxon>Agaricales</taxon>
        <taxon>Pleurotineae</taxon>
        <taxon>Pleurotaceae</taxon>
        <taxon>Pleurotus</taxon>
    </lineage>
</organism>
<accession>A0A9P5ZMS0</accession>
<evidence type="ECO:0000313" key="2">
    <source>
        <dbReference type="Proteomes" id="UP000807025"/>
    </source>
</evidence>
<evidence type="ECO:0000313" key="1">
    <source>
        <dbReference type="EMBL" id="KAF9490247.1"/>
    </source>
</evidence>
<protein>
    <submittedName>
        <fullName evidence="1">Uncharacterized protein</fullName>
    </submittedName>
</protein>
<proteinExistence type="predicted"/>
<dbReference type="AlphaFoldDB" id="A0A9P5ZMS0"/>
<dbReference type="Proteomes" id="UP000807025">
    <property type="component" value="Unassembled WGS sequence"/>
</dbReference>
<gene>
    <name evidence="1" type="ORF">BDN71DRAFT_203992</name>
</gene>
<reference evidence="1" key="1">
    <citation type="submission" date="2020-11" db="EMBL/GenBank/DDBJ databases">
        <authorList>
            <consortium name="DOE Joint Genome Institute"/>
            <person name="Ahrendt S."/>
            <person name="Riley R."/>
            <person name="Andreopoulos W."/>
            <person name="Labutti K."/>
            <person name="Pangilinan J."/>
            <person name="Ruiz-Duenas F.J."/>
            <person name="Barrasa J.M."/>
            <person name="Sanchez-Garcia M."/>
            <person name="Camarero S."/>
            <person name="Miyauchi S."/>
            <person name="Serrano A."/>
            <person name="Linde D."/>
            <person name="Babiker R."/>
            <person name="Drula E."/>
            <person name="Ayuso-Fernandez I."/>
            <person name="Pacheco R."/>
            <person name="Padilla G."/>
            <person name="Ferreira P."/>
            <person name="Barriuso J."/>
            <person name="Kellner H."/>
            <person name="Castanera R."/>
            <person name="Alfaro M."/>
            <person name="Ramirez L."/>
            <person name="Pisabarro A.G."/>
            <person name="Kuo A."/>
            <person name="Tritt A."/>
            <person name="Lipzen A."/>
            <person name="He G."/>
            <person name="Yan M."/>
            <person name="Ng V."/>
            <person name="Cullen D."/>
            <person name="Martin F."/>
            <person name="Rosso M.-N."/>
            <person name="Henrissat B."/>
            <person name="Hibbett D."/>
            <person name="Martinez A.T."/>
            <person name="Grigoriev I.V."/>
        </authorList>
    </citation>
    <scope>NUCLEOTIDE SEQUENCE</scope>
    <source>
        <strain evidence="1">ATCC 90797</strain>
    </source>
</reference>
<name>A0A9P5ZMS0_PLEER</name>
<comment type="caution">
    <text evidence="1">The sequence shown here is derived from an EMBL/GenBank/DDBJ whole genome shotgun (WGS) entry which is preliminary data.</text>
</comment>
<dbReference type="EMBL" id="MU154646">
    <property type="protein sequence ID" value="KAF9490247.1"/>
    <property type="molecule type" value="Genomic_DNA"/>
</dbReference>